<keyword evidence="3 12" id="KW-0813">Transport</keyword>
<reference evidence="14 15" key="1">
    <citation type="submission" date="2018-09" db="EMBL/GenBank/DDBJ databases">
        <title>Roseovarius spongiae sp. nov., isolated from a marine sponge.</title>
        <authorList>
            <person name="Zhuang L."/>
            <person name="Luo L."/>
        </authorList>
    </citation>
    <scope>NUCLEOTIDE SEQUENCE [LARGE SCALE GENOMIC DNA]</scope>
    <source>
        <strain evidence="14 15">HN-E21</strain>
    </source>
</reference>
<evidence type="ECO:0000256" key="7">
    <source>
        <dbReference type="ARBA" id="ARBA00022989"/>
    </source>
</evidence>
<evidence type="ECO:0000313" key="15">
    <source>
        <dbReference type="Proteomes" id="UP000281128"/>
    </source>
</evidence>
<dbReference type="NCBIfam" id="TIGR01726">
    <property type="entry name" value="HEQRo_perm_3TM"/>
    <property type="match status" value="1"/>
</dbReference>
<gene>
    <name evidence="14" type="ORF">D6850_13530</name>
</gene>
<accession>A0A3A8ASN2</accession>
<sequence>MPGFLDYFFSVNFAIGAGITLALTLLSMFLGIVGGLALALIKTSRIRALQAPTDLYIWLFRGTPILLQLIFIFNALPQMGLRFSAFTSAVIALSLNESAYMAEIIRAGIESVDKGQRSAARVLGLRDGQIMRHVVLPQAMRLIIPPTGNQFIGMLKMSALASVIAVQDLLLRAQRIASANFDYIDTLIAAAAWYLILTTIFTYGQRVLERRMDVTRRKRPEMSAAVGEAR</sequence>
<dbReference type="EMBL" id="RAPE01000003">
    <property type="protein sequence ID" value="RKF14182.1"/>
    <property type="molecule type" value="Genomic_DNA"/>
</dbReference>
<comment type="similarity">
    <text evidence="2">Belongs to the binding-protein-dependent transport system permease family. HisMQ subfamily.</text>
</comment>
<dbReference type="Pfam" id="PF00528">
    <property type="entry name" value="BPD_transp_1"/>
    <property type="match status" value="1"/>
</dbReference>
<comment type="function">
    <text evidence="9">Part of the ABC transporter complex GltIJKL involved in glutamate and aspartate uptake. Probably responsible for the translocation of the substrate across the membrane.</text>
</comment>
<dbReference type="GO" id="GO:0043190">
    <property type="term" value="C:ATP-binding cassette (ABC) transporter complex"/>
    <property type="evidence" value="ECO:0007669"/>
    <property type="project" value="InterPro"/>
</dbReference>
<feature type="transmembrane region" description="Helical" evidence="12">
    <location>
        <begin position="183"/>
        <end position="203"/>
    </location>
</feature>
<dbReference type="OrthoDB" id="9814550at2"/>
<evidence type="ECO:0000256" key="12">
    <source>
        <dbReference type="RuleBase" id="RU363032"/>
    </source>
</evidence>
<keyword evidence="6" id="KW-0029">Amino-acid transport</keyword>
<feature type="transmembrane region" description="Helical" evidence="12">
    <location>
        <begin position="12"/>
        <end position="41"/>
    </location>
</feature>
<dbReference type="SUPFAM" id="SSF161098">
    <property type="entry name" value="MetI-like"/>
    <property type="match status" value="1"/>
</dbReference>
<organism evidence="14 15">
    <name type="scientific">Roseovarius spongiae</name>
    <dbReference type="NCBI Taxonomy" id="2320272"/>
    <lineage>
        <taxon>Bacteria</taxon>
        <taxon>Pseudomonadati</taxon>
        <taxon>Pseudomonadota</taxon>
        <taxon>Alphaproteobacteria</taxon>
        <taxon>Rhodobacterales</taxon>
        <taxon>Roseobacteraceae</taxon>
        <taxon>Roseovarius</taxon>
    </lineage>
</organism>
<evidence type="ECO:0000256" key="2">
    <source>
        <dbReference type="ARBA" id="ARBA00010072"/>
    </source>
</evidence>
<dbReference type="Proteomes" id="UP000281128">
    <property type="component" value="Unassembled WGS sequence"/>
</dbReference>
<evidence type="ECO:0000256" key="5">
    <source>
        <dbReference type="ARBA" id="ARBA00022692"/>
    </source>
</evidence>
<keyword evidence="15" id="KW-1185">Reference proteome</keyword>
<keyword evidence="7 12" id="KW-1133">Transmembrane helix</keyword>
<comment type="caution">
    <text evidence="14">The sequence shown here is derived from an EMBL/GenBank/DDBJ whole genome shotgun (WGS) entry which is preliminary data.</text>
</comment>
<evidence type="ECO:0000256" key="6">
    <source>
        <dbReference type="ARBA" id="ARBA00022970"/>
    </source>
</evidence>
<evidence type="ECO:0000256" key="8">
    <source>
        <dbReference type="ARBA" id="ARBA00023136"/>
    </source>
</evidence>
<evidence type="ECO:0000256" key="3">
    <source>
        <dbReference type="ARBA" id="ARBA00022448"/>
    </source>
</evidence>
<keyword evidence="4" id="KW-1003">Cell membrane</keyword>
<dbReference type="PANTHER" id="PTHR30614:SF0">
    <property type="entry name" value="L-CYSTINE TRANSPORT SYSTEM PERMEASE PROTEIN TCYL"/>
    <property type="match status" value="1"/>
</dbReference>
<dbReference type="GO" id="GO:0022857">
    <property type="term" value="F:transmembrane transporter activity"/>
    <property type="evidence" value="ECO:0007669"/>
    <property type="project" value="InterPro"/>
</dbReference>
<protein>
    <recommendedName>
        <fullName evidence="11">Glutamate/aspartate import permease protein GltK</fullName>
    </recommendedName>
</protein>
<evidence type="ECO:0000256" key="9">
    <source>
        <dbReference type="ARBA" id="ARBA00060298"/>
    </source>
</evidence>
<dbReference type="InterPro" id="IPR035906">
    <property type="entry name" value="MetI-like_sf"/>
</dbReference>
<dbReference type="InterPro" id="IPR000515">
    <property type="entry name" value="MetI-like"/>
</dbReference>
<dbReference type="InterPro" id="IPR043429">
    <property type="entry name" value="ArtM/GltK/GlnP/TcyL/YhdX-like"/>
</dbReference>
<evidence type="ECO:0000256" key="4">
    <source>
        <dbReference type="ARBA" id="ARBA00022475"/>
    </source>
</evidence>
<evidence type="ECO:0000256" key="10">
    <source>
        <dbReference type="ARBA" id="ARBA00062718"/>
    </source>
</evidence>
<feature type="domain" description="ABC transmembrane type-1" evidence="13">
    <location>
        <begin position="17"/>
        <end position="205"/>
    </location>
</feature>
<evidence type="ECO:0000256" key="1">
    <source>
        <dbReference type="ARBA" id="ARBA00004429"/>
    </source>
</evidence>
<dbReference type="Gene3D" id="1.10.3720.10">
    <property type="entry name" value="MetI-like"/>
    <property type="match status" value="1"/>
</dbReference>
<comment type="subcellular location">
    <subcellularLocation>
        <location evidence="1">Cell inner membrane</location>
        <topology evidence="1">Multi-pass membrane protein</topology>
    </subcellularLocation>
    <subcellularLocation>
        <location evidence="12">Cell membrane</location>
        <topology evidence="12">Multi-pass membrane protein</topology>
    </subcellularLocation>
</comment>
<dbReference type="GO" id="GO:0006865">
    <property type="term" value="P:amino acid transport"/>
    <property type="evidence" value="ECO:0007669"/>
    <property type="project" value="UniProtKB-KW"/>
</dbReference>
<dbReference type="CDD" id="cd06261">
    <property type="entry name" value="TM_PBP2"/>
    <property type="match status" value="1"/>
</dbReference>
<evidence type="ECO:0000313" key="14">
    <source>
        <dbReference type="EMBL" id="RKF14182.1"/>
    </source>
</evidence>
<dbReference type="PROSITE" id="PS50928">
    <property type="entry name" value="ABC_TM1"/>
    <property type="match status" value="1"/>
</dbReference>
<feature type="transmembrane region" description="Helical" evidence="12">
    <location>
        <begin position="53"/>
        <end position="73"/>
    </location>
</feature>
<name>A0A3A8ASN2_9RHOB</name>
<dbReference type="AlphaFoldDB" id="A0A3A8ASN2"/>
<keyword evidence="8 12" id="KW-0472">Membrane</keyword>
<dbReference type="PANTHER" id="PTHR30614">
    <property type="entry name" value="MEMBRANE COMPONENT OF AMINO ACID ABC TRANSPORTER"/>
    <property type="match status" value="1"/>
</dbReference>
<proteinExistence type="inferred from homology"/>
<evidence type="ECO:0000256" key="11">
    <source>
        <dbReference type="ARBA" id="ARBA00073645"/>
    </source>
</evidence>
<comment type="subunit">
    <text evidence="10">The complex is composed of two ATP-binding proteins (GltL), two transmembrane proteins (GltJ and GltK) and a solute-binding protein (GltI).</text>
</comment>
<keyword evidence="5 12" id="KW-0812">Transmembrane</keyword>
<dbReference type="RefSeq" id="WP_121167782.1">
    <property type="nucleotide sequence ID" value="NZ_RAPE01000003.1"/>
</dbReference>
<dbReference type="InterPro" id="IPR010065">
    <property type="entry name" value="AA_ABC_transptr_permease_3TM"/>
</dbReference>
<evidence type="ECO:0000259" key="13">
    <source>
        <dbReference type="PROSITE" id="PS50928"/>
    </source>
</evidence>
<dbReference type="FunFam" id="1.10.3720.10:FF:000006">
    <property type="entry name" value="Glutamate/aspartate ABC transporter, permease protein GltK"/>
    <property type="match status" value="1"/>
</dbReference>